<organism evidence="4 6">
    <name type="scientific">Didymodactylos carnosus</name>
    <dbReference type="NCBI Taxonomy" id="1234261"/>
    <lineage>
        <taxon>Eukaryota</taxon>
        <taxon>Metazoa</taxon>
        <taxon>Spiralia</taxon>
        <taxon>Gnathifera</taxon>
        <taxon>Rotifera</taxon>
        <taxon>Eurotatoria</taxon>
        <taxon>Bdelloidea</taxon>
        <taxon>Philodinida</taxon>
        <taxon>Philodinidae</taxon>
        <taxon>Didymodactylos</taxon>
    </lineage>
</organism>
<keyword evidence="1" id="KW-0677">Repeat</keyword>
<name>A0A815HFZ9_9BILA</name>
<feature type="non-terminal residue" evidence="4">
    <location>
        <position position="1"/>
    </location>
</feature>
<dbReference type="PROSITE" id="PS51125">
    <property type="entry name" value="NHL"/>
    <property type="match status" value="1"/>
</dbReference>
<dbReference type="SUPFAM" id="SSF63825">
    <property type="entry name" value="YWTD domain"/>
    <property type="match status" value="1"/>
</dbReference>
<comment type="caution">
    <text evidence="4">The sequence shown here is derived from an EMBL/GenBank/DDBJ whole genome shotgun (WGS) entry which is preliminary data.</text>
</comment>
<feature type="region of interest" description="Disordered" evidence="3">
    <location>
        <begin position="280"/>
        <end position="319"/>
    </location>
</feature>
<dbReference type="Proteomes" id="UP000681722">
    <property type="component" value="Unassembled WGS sequence"/>
</dbReference>
<evidence type="ECO:0000256" key="3">
    <source>
        <dbReference type="SAM" id="MobiDB-lite"/>
    </source>
</evidence>
<dbReference type="EMBL" id="CAJOBC010064340">
    <property type="protein sequence ID" value="CAF4220812.1"/>
    <property type="molecule type" value="Genomic_DNA"/>
</dbReference>
<dbReference type="InterPro" id="IPR001258">
    <property type="entry name" value="NHL_repeat"/>
</dbReference>
<dbReference type="Pfam" id="PF01436">
    <property type="entry name" value="NHL"/>
    <property type="match status" value="1"/>
</dbReference>
<evidence type="ECO:0000313" key="5">
    <source>
        <dbReference type="EMBL" id="CAF4220812.1"/>
    </source>
</evidence>
<keyword evidence="6" id="KW-1185">Reference proteome</keyword>
<dbReference type="EMBL" id="CAJNOQ010014906">
    <property type="protein sequence ID" value="CAF1350972.1"/>
    <property type="molecule type" value="Genomic_DNA"/>
</dbReference>
<dbReference type="Gene3D" id="2.120.10.30">
    <property type="entry name" value="TolB, C-terminal domain"/>
    <property type="match status" value="1"/>
</dbReference>
<dbReference type="OrthoDB" id="10229184at2759"/>
<dbReference type="AlphaFoldDB" id="A0A815HFZ9"/>
<evidence type="ECO:0000256" key="1">
    <source>
        <dbReference type="ARBA" id="ARBA00022737"/>
    </source>
</evidence>
<proteinExistence type="predicted"/>
<dbReference type="InterPro" id="IPR011042">
    <property type="entry name" value="6-blade_b-propeller_TolB-like"/>
</dbReference>
<reference evidence="4" key="1">
    <citation type="submission" date="2021-02" db="EMBL/GenBank/DDBJ databases">
        <authorList>
            <person name="Nowell W R."/>
        </authorList>
    </citation>
    <scope>NUCLEOTIDE SEQUENCE</scope>
</reference>
<sequence length="319" mass="36182">EKTGEVIVGSAEHGCGLGKRQLCYPTDIFITSKNVLYIADSVNKRIQKYNTEDDIIETVISEGLFEPISISVTPETDEIYILDRINEKKCTVKKLSLNNITRNSPYLITVVINAPLDVCYDLFLDKDLNIYIAKEFDVRKWFSPGYFYSIQIAIYPDILVESQTRSTIAIYIDDENNNDLYLYDPLYRSSSIQKWSFDSFIGTEIIPRITRNADFDRKRIGFTLDCNKNIYFSYAKNDDVKTYVIYQFNQENNRTIVITDSNLSEISAIEFDSYGSLQNRDATGPGALSRSSPVETYQPADSTGSGQTAEQGPAGLAYE</sequence>
<accession>A0A815HFZ9</accession>
<feature type="compositionally biased region" description="Polar residues" evidence="3">
    <location>
        <begin position="289"/>
        <end position="310"/>
    </location>
</feature>
<gene>
    <name evidence="4" type="ORF">GPM918_LOCUS30906</name>
    <name evidence="5" type="ORF">SRO942_LOCUS31534</name>
</gene>
<evidence type="ECO:0000313" key="6">
    <source>
        <dbReference type="Proteomes" id="UP000663829"/>
    </source>
</evidence>
<evidence type="ECO:0000313" key="4">
    <source>
        <dbReference type="EMBL" id="CAF1350972.1"/>
    </source>
</evidence>
<evidence type="ECO:0000256" key="2">
    <source>
        <dbReference type="PROSITE-ProRule" id="PRU00504"/>
    </source>
</evidence>
<protein>
    <submittedName>
        <fullName evidence="4">Uncharacterized protein</fullName>
    </submittedName>
</protein>
<dbReference type="Proteomes" id="UP000663829">
    <property type="component" value="Unassembled WGS sequence"/>
</dbReference>
<feature type="repeat" description="NHL" evidence="2">
    <location>
        <begin position="13"/>
        <end position="52"/>
    </location>
</feature>